<name>A0A3M0Z244_9BACT</name>
<dbReference type="Proteomes" id="UP000269410">
    <property type="component" value="Unassembled WGS sequence"/>
</dbReference>
<reference evidence="1 2" key="1">
    <citation type="submission" date="2018-10" db="EMBL/GenBank/DDBJ databases">
        <title>Thermophilic Lithotrophy and Phototrophy in an Intertidal, Iron-rich, Geothermal Spring.</title>
        <authorList>
            <person name="Ward L.M."/>
            <person name="Idei A."/>
            <person name="Nakagawa M."/>
            <person name="Ueno Y."/>
            <person name="Fischer W."/>
            <person name="Mcglynn S.E."/>
        </authorList>
    </citation>
    <scope>NUCLEOTIDE SEQUENCE [LARGE SCALE GENOMIC DNA]</scope>
    <source>
        <strain evidence="1">J137</strain>
    </source>
</reference>
<accession>A0A3M0Z244</accession>
<feature type="non-terminal residue" evidence="1">
    <location>
        <position position="1"/>
    </location>
</feature>
<proteinExistence type="predicted"/>
<sequence length="65" mass="7388">YNNCIVEVCGLLIQSGVNLLLRSEHRISCRMAAGFRSKTIINQKVANDPRSDWTFSYEQKIKALS</sequence>
<organism evidence="1 2">
    <name type="scientific">Candidatus Dojkabacteria bacterium</name>
    <dbReference type="NCBI Taxonomy" id="2099670"/>
    <lineage>
        <taxon>Bacteria</taxon>
        <taxon>Candidatus Dojkabacteria</taxon>
    </lineage>
</organism>
<evidence type="ECO:0000313" key="2">
    <source>
        <dbReference type="Proteomes" id="UP000269410"/>
    </source>
</evidence>
<protein>
    <submittedName>
        <fullName evidence="1">Uncharacterized protein</fullName>
    </submittedName>
</protein>
<gene>
    <name evidence="1" type="ORF">D6810_01975</name>
</gene>
<comment type="caution">
    <text evidence="1">The sequence shown here is derived from an EMBL/GenBank/DDBJ whole genome shotgun (WGS) entry which is preliminary data.</text>
</comment>
<dbReference type="EMBL" id="RFKV01000063">
    <property type="protein sequence ID" value="RMD77101.1"/>
    <property type="molecule type" value="Genomic_DNA"/>
</dbReference>
<evidence type="ECO:0000313" key="1">
    <source>
        <dbReference type="EMBL" id="RMD77101.1"/>
    </source>
</evidence>
<dbReference type="AlphaFoldDB" id="A0A3M0Z244"/>